<dbReference type="SUPFAM" id="SSF56281">
    <property type="entry name" value="Metallo-hydrolase/oxidoreductase"/>
    <property type="match status" value="1"/>
</dbReference>
<dbReference type="AlphaFoldDB" id="A0A3S8UW55"/>
<reference evidence="1" key="1">
    <citation type="journal article" date="2018" name="J. Phycol.">
        <title>Molecular phylogenetics supports a clade of red algal parasites retaining native plastids: taxonomy and terminology revised.</title>
        <authorList>
            <person name="Salomaki E.D."/>
            <person name="Lane C.E."/>
        </authorList>
    </citation>
    <scope>NUCLEOTIDE SEQUENCE</scope>
</reference>
<proteinExistence type="predicted"/>
<organism evidence="1">
    <name type="scientific">Harveyella mirabilis</name>
    <dbReference type="NCBI Taxonomy" id="282355"/>
    <lineage>
        <taxon>Eukaryota</taxon>
        <taxon>Rhodophyta</taxon>
        <taxon>Florideophyceae</taxon>
        <taxon>Rhodymeniophycidae</taxon>
        <taxon>Gigartinales</taxon>
        <taxon>Choreocolacaceae</taxon>
        <taxon>Harveyella</taxon>
    </lineage>
</organism>
<dbReference type="GO" id="GO:0042781">
    <property type="term" value="F:3'-tRNA processing endoribonuclease activity"/>
    <property type="evidence" value="ECO:0007669"/>
    <property type="project" value="TreeGrafter"/>
</dbReference>
<gene>
    <name evidence="1" type="primary">rnz</name>
</gene>
<dbReference type="Gene3D" id="3.60.15.10">
    <property type="entry name" value="Ribonuclease Z/Hydroxyacylglutathione hydrolase-like"/>
    <property type="match status" value="1"/>
</dbReference>
<geneLocation type="plastid" evidence="1"/>
<dbReference type="EMBL" id="MK039118">
    <property type="protein sequence ID" value="AZL88067.1"/>
    <property type="molecule type" value="Genomic_DNA"/>
</dbReference>
<dbReference type="PANTHER" id="PTHR46018:SF2">
    <property type="entry name" value="ZINC PHOSPHODIESTERASE ELAC PROTEIN 1"/>
    <property type="match status" value="1"/>
</dbReference>
<dbReference type="PANTHER" id="PTHR46018">
    <property type="entry name" value="ZINC PHOSPHODIESTERASE ELAC PROTEIN 1"/>
    <property type="match status" value="1"/>
</dbReference>
<keyword evidence="1" id="KW-0934">Plastid</keyword>
<dbReference type="InterPro" id="IPR036866">
    <property type="entry name" value="RibonucZ/Hydroxyglut_hydro"/>
</dbReference>
<protein>
    <submittedName>
        <fullName evidence="1">Rnz</fullName>
    </submittedName>
</protein>
<sequence length="226" mass="26644">MIFRYLNNKFDIIKQKNISFIIKSSVIKEIWLFNCIEGCQFYFFYHKLKINNLSKIIISNLHINNISGLLGLLSTLNLIGRIRSLHIYAPIDLKYYLDLGKKYSKTNFSYIIYIHSLQTGLIINQYSFRIYAFNNYDSNQYEFIITESEQYGMFLLNKAIINYLSPGLLYAELKKGDNFLFPDGVMLDGESFTSIGMLGNEVCMFLSCFYKRRFFENTLHNRIILF</sequence>
<name>A0A3S8UW55_9FLOR</name>
<evidence type="ECO:0000313" key="1">
    <source>
        <dbReference type="EMBL" id="AZL88067.1"/>
    </source>
</evidence>
<accession>A0A3S8UW55</accession>